<feature type="binding site" evidence="4">
    <location>
        <position position="232"/>
    </location>
    <ligand>
        <name>1D-myo-inositol 2-(L-cysteinylamino)-2-deoxy-alpha-D-glucopyranoside</name>
        <dbReference type="ChEBI" id="CHEBI:58887"/>
    </ligand>
</feature>
<dbReference type="InterPro" id="IPR017813">
    <property type="entry name" value="Mycothiol_AcTrfase"/>
</dbReference>
<gene>
    <name evidence="4 6" type="primary">mshD</name>
    <name evidence="6" type="ORF">YM304_22590</name>
</gene>
<evidence type="ECO:0000259" key="5">
    <source>
        <dbReference type="PROSITE" id="PS51186"/>
    </source>
</evidence>
<dbReference type="EC" id="2.3.1.189" evidence="4"/>
<feature type="binding site" evidence="4">
    <location>
        <begin position="256"/>
        <end position="258"/>
    </location>
    <ligand>
        <name>acetyl-CoA</name>
        <dbReference type="ChEBI" id="CHEBI:57288"/>
        <label>2</label>
    </ligand>
</feature>
<evidence type="ECO:0000256" key="1">
    <source>
        <dbReference type="ARBA" id="ARBA00022679"/>
    </source>
</evidence>
<dbReference type="PANTHER" id="PTHR43617:SF31">
    <property type="entry name" value="MYCOTHIOL ACETYLTRANSFERASE"/>
    <property type="match status" value="1"/>
</dbReference>
<keyword evidence="3 4" id="KW-0012">Acyltransferase</keyword>
<dbReference type="EMBL" id="AP012057">
    <property type="protein sequence ID" value="BAN02573.1"/>
    <property type="molecule type" value="Genomic_DNA"/>
</dbReference>
<evidence type="ECO:0000313" key="6">
    <source>
        <dbReference type="EMBL" id="BAN02573.1"/>
    </source>
</evidence>
<sequence>MSAVDSDRYRGVMRCLEIKREMADDDIALVTELLDAAARADGRRPLSDHLYLDLVGGGQDGFTGLVAWEPGHEHPVAYAQISSGNDSLAFELVVHPHHRYDMRTIGPELMDAALDVVRREGGGEVNWWVYEPTATHRALAAEAGMVQGRTLYQMRRSLPTERHATIDTRSFVPGADDEAWLSVNNRAFADHSEQGGWTIDTLRLRQQEAWFDPDGFRMHERDGRLAGFCWTKVHQPDPATSTSDAGDGRLGEIYVIAVDPDFHGLGLGSEMTLAGLDHLADVGIGTALLYVDADNAGAVAMYEKLGFTVHSTNAAFSTTVDAGTGDAPDRVGNC</sequence>
<feature type="binding site" evidence="4">
    <location>
        <position position="252"/>
    </location>
    <ligand>
        <name>1D-myo-inositol 2-(L-cysteinylamino)-2-deoxy-alpha-D-glucopyranoside</name>
        <dbReference type="ChEBI" id="CHEBI:58887"/>
    </ligand>
</feature>
<dbReference type="OrthoDB" id="3208058at2"/>
<protein>
    <recommendedName>
        <fullName evidence="4">Mycothiol acetyltransferase</fullName>
        <shortName evidence="4">MSH acetyltransferase</shortName>
        <ecNumber evidence="4">2.3.1.189</ecNumber>
    </recommendedName>
    <alternativeName>
        <fullName evidence="4">Mycothiol synthase</fullName>
    </alternativeName>
</protein>
<evidence type="ECO:0000256" key="3">
    <source>
        <dbReference type="ARBA" id="ARBA00023315"/>
    </source>
</evidence>
<dbReference type="InterPro" id="IPR016181">
    <property type="entry name" value="Acyl_CoA_acyltransferase"/>
</dbReference>
<dbReference type="SUPFAM" id="SSF55729">
    <property type="entry name" value="Acyl-CoA N-acyltransferases (Nat)"/>
    <property type="match status" value="1"/>
</dbReference>
<feature type="binding site" evidence="4">
    <location>
        <begin position="92"/>
        <end position="94"/>
    </location>
    <ligand>
        <name>acetyl-CoA</name>
        <dbReference type="ChEBI" id="CHEBI:57288"/>
        <label>1</label>
    </ligand>
</feature>
<feature type="domain" description="N-acetyltransferase" evidence="5">
    <location>
        <begin position="17"/>
        <end position="159"/>
    </location>
</feature>
<dbReference type="GO" id="GO:0008999">
    <property type="term" value="F:protein-N-terminal-alanine acetyltransferase activity"/>
    <property type="evidence" value="ECO:0007669"/>
    <property type="project" value="TreeGrafter"/>
</dbReference>
<feature type="domain" description="N-acetyltransferase" evidence="5">
    <location>
        <begin position="166"/>
        <end position="323"/>
    </location>
</feature>
<keyword evidence="1 4" id="KW-0808">Transferase</keyword>
<dbReference type="HAMAP" id="MF_01698">
    <property type="entry name" value="MshD"/>
    <property type="match status" value="1"/>
</dbReference>
<dbReference type="NCBIfam" id="TIGR03448">
    <property type="entry name" value="mycothiol_MshD"/>
    <property type="match status" value="1"/>
</dbReference>
<comment type="similarity">
    <text evidence="4">Belongs to the acetyltransferase family. MshD subfamily.</text>
</comment>
<dbReference type="Gene3D" id="3.40.630.30">
    <property type="match status" value="1"/>
</dbReference>
<evidence type="ECO:0000313" key="7">
    <source>
        <dbReference type="Proteomes" id="UP000011863"/>
    </source>
</evidence>
<dbReference type="GO" id="GO:0035447">
    <property type="term" value="F:mycothiol synthase activity"/>
    <property type="evidence" value="ECO:0007669"/>
    <property type="project" value="UniProtKB-UniRule"/>
</dbReference>
<comment type="catalytic activity">
    <reaction evidence="4">
        <text>1D-myo-inositol 2-(L-cysteinylamino)-2-deoxy-alpha-D-glucopyranoside + acetyl-CoA = mycothiol + CoA + H(+)</text>
        <dbReference type="Rhea" id="RHEA:26172"/>
        <dbReference type="ChEBI" id="CHEBI:15378"/>
        <dbReference type="ChEBI" id="CHEBI:16768"/>
        <dbReference type="ChEBI" id="CHEBI:57287"/>
        <dbReference type="ChEBI" id="CHEBI:57288"/>
        <dbReference type="ChEBI" id="CHEBI:58887"/>
        <dbReference type="EC" id="2.3.1.189"/>
    </reaction>
</comment>
<comment type="function">
    <text evidence="4">Catalyzes the transfer of acetyl from acetyl-CoA to desacetylmycothiol (Cys-GlcN-Ins) to form mycothiol.</text>
</comment>
<keyword evidence="7" id="KW-1185">Reference proteome</keyword>
<dbReference type="AlphaFoldDB" id="A0A6C7E884"/>
<keyword evidence="2 4" id="KW-0677">Repeat</keyword>
<proteinExistence type="inferred from homology"/>
<reference evidence="6 7" key="1">
    <citation type="journal article" date="2013" name="Int. J. Syst. Evol. Microbiol.">
        <title>Ilumatobacter nonamiense sp. nov. and Ilumatobacter coccineum sp. nov., isolated from seashore sand.</title>
        <authorList>
            <person name="Matsumoto A."/>
            <person name="Kasai H."/>
            <person name="Matsuo Y."/>
            <person name="Shizuri Y."/>
            <person name="Ichikawa N."/>
            <person name="Fujita N."/>
            <person name="Omura S."/>
            <person name="Takahashi Y."/>
        </authorList>
    </citation>
    <scope>NUCLEOTIDE SEQUENCE [LARGE SCALE GENOMIC DNA]</scope>
    <source>
        <strain evidence="7">NBRC 103263 / KCTC 29153 / YM16-304</strain>
    </source>
</reference>
<evidence type="ECO:0000256" key="2">
    <source>
        <dbReference type="ARBA" id="ARBA00022737"/>
    </source>
</evidence>
<dbReference type="PANTHER" id="PTHR43617">
    <property type="entry name" value="L-AMINO ACID N-ACETYLTRANSFERASE"/>
    <property type="match status" value="1"/>
</dbReference>
<feature type="binding site" evidence="4">
    <location>
        <position position="48"/>
    </location>
    <ligand>
        <name>1D-myo-inositol 2-(L-cysteinylamino)-2-deoxy-alpha-D-glucopyranoside</name>
        <dbReference type="ChEBI" id="CHEBI:58887"/>
    </ligand>
</feature>
<dbReference type="GO" id="GO:0010125">
    <property type="term" value="P:mycothiol biosynthetic process"/>
    <property type="evidence" value="ECO:0007669"/>
    <property type="project" value="UniProtKB-UniRule"/>
</dbReference>
<feature type="binding site" evidence="4">
    <location>
        <begin position="263"/>
        <end position="269"/>
    </location>
    <ligand>
        <name>acetyl-CoA</name>
        <dbReference type="ChEBI" id="CHEBI:57288"/>
        <label>2</label>
    </ligand>
</feature>
<evidence type="ECO:0000256" key="4">
    <source>
        <dbReference type="HAMAP-Rule" id="MF_01698"/>
    </source>
</evidence>
<comment type="subunit">
    <text evidence="4">Monomer.</text>
</comment>
<dbReference type="InterPro" id="IPR050276">
    <property type="entry name" value="MshD_Acetyltransferase"/>
</dbReference>
<dbReference type="PIRSF" id="PIRSF021524">
    <property type="entry name" value="MSH_acetyltransferase"/>
    <property type="match status" value="1"/>
</dbReference>
<dbReference type="CDD" id="cd04301">
    <property type="entry name" value="NAT_SF"/>
    <property type="match status" value="1"/>
</dbReference>
<dbReference type="Proteomes" id="UP000011863">
    <property type="component" value="Chromosome"/>
</dbReference>
<dbReference type="Pfam" id="PF00583">
    <property type="entry name" value="Acetyltransf_1"/>
    <property type="match status" value="1"/>
</dbReference>
<name>A0A6C7E884_ILUCY</name>
<dbReference type="PROSITE" id="PS51186">
    <property type="entry name" value="GNAT"/>
    <property type="match status" value="2"/>
</dbReference>
<feature type="binding site" evidence="4">
    <location>
        <position position="290"/>
    </location>
    <ligand>
        <name>1D-myo-inositol 2-(L-cysteinylamino)-2-deoxy-alpha-D-glucopyranoside</name>
        <dbReference type="ChEBI" id="CHEBI:58887"/>
    </ligand>
</feature>
<organism evidence="6 7">
    <name type="scientific">Ilumatobacter coccineus (strain NBRC 103263 / KCTC 29153 / YM16-304)</name>
    <dbReference type="NCBI Taxonomy" id="1313172"/>
    <lineage>
        <taxon>Bacteria</taxon>
        <taxon>Bacillati</taxon>
        <taxon>Actinomycetota</taxon>
        <taxon>Acidimicrobiia</taxon>
        <taxon>Acidimicrobiales</taxon>
        <taxon>Ilumatobacteraceae</taxon>
        <taxon>Ilumatobacter</taxon>
    </lineage>
</organism>
<comment type="caution">
    <text evidence="4">Lacks conserved residue(s) required for the propagation of feature annotation.</text>
</comment>
<dbReference type="InterPro" id="IPR000182">
    <property type="entry name" value="GNAT_dom"/>
</dbReference>
<accession>A0A6C7E884</accession>
<feature type="binding site" evidence="4">
    <location>
        <position position="193"/>
    </location>
    <ligand>
        <name>1D-myo-inositol 2-(L-cysteinylamino)-2-deoxy-alpha-D-glucopyranoside</name>
        <dbReference type="ChEBI" id="CHEBI:58887"/>
    </ligand>
</feature>
<dbReference type="KEGG" id="aym:YM304_22590"/>